<evidence type="ECO:0000256" key="2">
    <source>
        <dbReference type="SAM" id="SignalP"/>
    </source>
</evidence>
<dbReference type="Proteomes" id="UP000633219">
    <property type="component" value="Unassembled WGS sequence"/>
</dbReference>
<dbReference type="PROSITE" id="PS51257">
    <property type="entry name" value="PROKAR_LIPOPROTEIN"/>
    <property type="match status" value="1"/>
</dbReference>
<feature type="signal peptide" evidence="2">
    <location>
        <begin position="1"/>
        <end position="25"/>
    </location>
</feature>
<sequence length="119" mass="13058">MSTLARLAAVATCLWPLAGSCVAIADDDDRNTSPADDHSQEEPDPYDQIRKSVRDGKLLPLATIKADVQRRWAGEIVNVSIGREKSLIVYEFRILSPNGRLIEIEINAANGAVLEVENE</sequence>
<comment type="caution">
    <text evidence="4">The sequence shown here is derived from an EMBL/GenBank/DDBJ whole genome shotgun (WGS) entry which is preliminary data.</text>
</comment>
<proteinExistence type="predicted"/>
<dbReference type="EMBL" id="JAEQNC010000004">
    <property type="protein sequence ID" value="MBL0372105.1"/>
    <property type="molecule type" value="Genomic_DNA"/>
</dbReference>
<protein>
    <recommendedName>
        <fullName evidence="3">PepSY domain-containing protein</fullName>
    </recommendedName>
</protein>
<reference evidence="4" key="1">
    <citation type="submission" date="2021-01" db="EMBL/GenBank/DDBJ databases">
        <title>Rhizobium sp. strain KVB221 16S ribosomal RNA gene Genome sequencing and assembly.</title>
        <authorList>
            <person name="Kang M."/>
        </authorList>
    </citation>
    <scope>NUCLEOTIDE SEQUENCE</scope>
    <source>
        <strain evidence="4">KVB221</strain>
    </source>
</reference>
<keyword evidence="2" id="KW-0732">Signal</keyword>
<name>A0A936YTE7_9HYPH</name>
<evidence type="ECO:0000313" key="4">
    <source>
        <dbReference type="EMBL" id="MBL0372105.1"/>
    </source>
</evidence>
<dbReference type="InterPro" id="IPR025711">
    <property type="entry name" value="PepSY"/>
</dbReference>
<feature type="chain" id="PRO_5037323114" description="PepSY domain-containing protein" evidence="2">
    <location>
        <begin position="26"/>
        <end position="119"/>
    </location>
</feature>
<dbReference type="RefSeq" id="WP_201656154.1">
    <property type="nucleotide sequence ID" value="NZ_JAEQNC010000004.1"/>
</dbReference>
<feature type="domain" description="PepSY" evidence="3">
    <location>
        <begin position="89"/>
        <end position="117"/>
    </location>
</feature>
<dbReference type="Pfam" id="PF03413">
    <property type="entry name" value="PepSY"/>
    <property type="match status" value="1"/>
</dbReference>
<evidence type="ECO:0000256" key="1">
    <source>
        <dbReference type="SAM" id="MobiDB-lite"/>
    </source>
</evidence>
<evidence type="ECO:0000259" key="3">
    <source>
        <dbReference type="Pfam" id="PF03413"/>
    </source>
</evidence>
<feature type="compositionally biased region" description="Basic and acidic residues" evidence="1">
    <location>
        <begin position="35"/>
        <end position="48"/>
    </location>
</feature>
<organism evidence="4 5">
    <name type="scientific">Rhizobium setariae</name>
    <dbReference type="NCBI Taxonomy" id="2801340"/>
    <lineage>
        <taxon>Bacteria</taxon>
        <taxon>Pseudomonadati</taxon>
        <taxon>Pseudomonadota</taxon>
        <taxon>Alphaproteobacteria</taxon>
        <taxon>Hyphomicrobiales</taxon>
        <taxon>Rhizobiaceae</taxon>
        <taxon>Rhizobium/Agrobacterium group</taxon>
        <taxon>Rhizobium</taxon>
    </lineage>
</organism>
<accession>A0A936YTE7</accession>
<evidence type="ECO:0000313" key="5">
    <source>
        <dbReference type="Proteomes" id="UP000633219"/>
    </source>
</evidence>
<feature type="region of interest" description="Disordered" evidence="1">
    <location>
        <begin position="26"/>
        <end position="48"/>
    </location>
</feature>
<dbReference type="AlphaFoldDB" id="A0A936YTE7"/>
<dbReference type="Gene3D" id="3.10.450.40">
    <property type="match status" value="1"/>
</dbReference>
<gene>
    <name evidence="4" type="ORF">JJB09_08695</name>
</gene>
<keyword evidence="5" id="KW-1185">Reference proteome</keyword>